<organism evidence="3">
    <name type="scientific">Albugo laibachii Nc14</name>
    <dbReference type="NCBI Taxonomy" id="890382"/>
    <lineage>
        <taxon>Eukaryota</taxon>
        <taxon>Sar</taxon>
        <taxon>Stramenopiles</taxon>
        <taxon>Oomycota</taxon>
        <taxon>Peronosporomycetes</taxon>
        <taxon>Albuginales</taxon>
        <taxon>Albuginaceae</taxon>
        <taxon>Albugo</taxon>
    </lineage>
</organism>
<gene>
    <name evidence="3" type="primary">AlNc14C198G8618</name>
    <name evidence="3" type="ORF">ALNC14_097000</name>
</gene>
<keyword evidence="1" id="KW-1133">Transmembrane helix</keyword>
<dbReference type="Pfam" id="PF10551">
    <property type="entry name" value="MULE"/>
    <property type="match status" value="1"/>
</dbReference>
<reference evidence="3" key="2">
    <citation type="submission" date="2011-02" db="EMBL/GenBank/DDBJ databases">
        <authorList>
            <person name="MacLean D."/>
        </authorList>
    </citation>
    <scope>NUCLEOTIDE SEQUENCE</scope>
</reference>
<feature type="transmembrane region" description="Helical" evidence="1">
    <location>
        <begin position="107"/>
        <end position="129"/>
    </location>
</feature>
<evidence type="ECO:0000256" key="1">
    <source>
        <dbReference type="SAM" id="Phobius"/>
    </source>
</evidence>
<protein>
    <submittedName>
        <fullName evidence="3">Pc21g00130 putative</fullName>
    </submittedName>
</protein>
<evidence type="ECO:0000259" key="2">
    <source>
        <dbReference type="Pfam" id="PF10551"/>
    </source>
</evidence>
<dbReference type="EMBL" id="FR824243">
    <property type="protein sequence ID" value="CCA23556.1"/>
    <property type="molecule type" value="Genomic_DNA"/>
</dbReference>
<dbReference type="InterPro" id="IPR018289">
    <property type="entry name" value="MULE_transposase_dom"/>
</dbReference>
<dbReference type="PANTHER" id="PTHR47718">
    <property type="entry name" value="OS01G0519700 PROTEIN"/>
    <property type="match status" value="1"/>
</dbReference>
<proteinExistence type="predicted"/>
<feature type="domain" description="MULE transposase" evidence="2">
    <location>
        <begin position="92"/>
        <end position="177"/>
    </location>
</feature>
<keyword evidence="1" id="KW-0812">Transmembrane</keyword>
<dbReference type="HOGENOM" id="CLU_013727_1_1_1"/>
<sequence length="198" mass="22393">MSNADVKPTTILLALRMTKCDTFANLRTIYNARVNMLNEQLAVRAPPEAFLDNLQESDLVHHVEVNEVGNITGLFFAYPEGIKLANHYSHVVEMGCTYKTNRYRMPLLHIIGITAFNTTLTVGFCFLAMEKVENYLWEIGSAPKVIVADPELALMEAIEQVFPSSSNFLCIWHINKNILANCEQYYANQENLDASVQM</sequence>
<dbReference type="AlphaFoldDB" id="F0WQE8"/>
<accession>F0WQE8</accession>
<reference evidence="3" key="1">
    <citation type="journal article" date="2011" name="PLoS Biol.">
        <title>Gene gain and loss during evolution of obligate parasitism in the white rust pathogen of Arabidopsis thaliana.</title>
        <authorList>
            <person name="Kemen E."/>
            <person name="Gardiner A."/>
            <person name="Schultz-Larsen T."/>
            <person name="Kemen A.C."/>
            <person name="Balmuth A.L."/>
            <person name="Robert-Seilaniantz A."/>
            <person name="Bailey K."/>
            <person name="Holub E."/>
            <person name="Studholme D.J."/>
            <person name="Maclean D."/>
            <person name="Jones J.D."/>
        </authorList>
    </citation>
    <scope>NUCLEOTIDE SEQUENCE</scope>
</reference>
<keyword evidence="1" id="KW-0472">Membrane</keyword>
<dbReference type="PANTHER" id="PTHR47718:SF3">
    <property type="entry name" value="PROTEIN FAR1-RELATED SEQUENCE 5-LIKE"/>
    <property type="match status" value="1"/>
</dbReference>
<name>F0WQE8_9STRA</name>
<evidence type="ECO:0000313" key="3">
    <source>
        <dbReference type="EMBL" id="CCA23556.1"/>
    </source>
</evidence>